<evidence type="ECO:0000313" key="6">
    <source>
        <dbReference type="EMBL" id="SDJ48107.1"/>
    </source>
</evidence>
<feature type="active site" evidence="5">
    <location>
        <position position="172"/>
    </location>
</feature>
<dbReference type="SUPFAM" id="SSF74650">
    <property type="entry name" value="Galactose mutarotase-like"/>
    <property type="match status" value="1"/>
</dbReference>
<dbReference type="EMBL" id="FNFD01000001">
    <property type="protein sequence ID" value="SDJ48107.1"/>
    <property type="molecule type" value="Genomic_DNA"/>
</dbReference>
<dbReference type="PANTHER" id="PTHR11122:SF13">
    <property type="entry name" value="GLUCOSE-6-PHOSPHATE 1-EPIMERASE"/>
    <property type="match status" value="1"/>
</dbReference>
<evidence type="ECO:0000256" key="2">
    <source>
        <dbReference type="ARBA" id="ARBA00005866"/>
    </source>
</evidence>
<proteinExistence type="inferred from homology"/>
<evidence type="ECO:0000313" key="7">
    <source>
        <dbReference type="Proteomes" id="UP000198706"/>
    </source>
</evidence>
<dbReference type="Gene3D" id="2.70.98.10">
    <property type="match status" value="1"/>
</dbReference>
<sequence>MNPSRKTPQIERVEMDELVCWRVRTDAAELLVAQQGAQVLSYQRDGQPPLIWLSEQAGFRKGQSVRGGIPVCWPWFGDLARNPLAVQAMRRSEQPAPAHGEVRGLDWELLGANAEEGAVRLEFAFIQPEGGLPDWPHPVALTLAIQLDEHLTLTLTSHNQGNMPVSLTQALHSYFAVSDIHQVRVEGLTGKRYIETLENWQERHQDSDLRFTGETDRIYLDTPARIAILDPGWQRSIQLEASGSHSAVVWNPWIDKARRLSQFADDAWQRMLCIETANLLDDAVHLAPGERHSLTVSLWSEALAN</sequence>
<dbReference type="InterPro" id="IPR011013">
    <property type="entry name" value="Gal_mutarotase_sf_dom"/>
</dbReference>
<evidence type="ECO:0000256" key="5">
    <source>
        <dbReference type="PIRSR" id="PIRSR016020-1"/>
    </source>
</evidence>
<evidence type="ECO:0000256" key="4">
    <source>
        <dbReference type="PIRNR" id="PIRNR016020"/>
    </source>
</evidence>
<dbReference type="Proteomes" id="UP000198706">
    <property type="component" value="Unassembled WGS sequence"/>
</dbReference>
<name>A0A1G8U2Y5_9PSED</name>
<reference evidence="6 7" key="1">
    <citation type="submission" date="2016-10" db="EMBL/GenBank/DDBJ databases">
        <authorList>
            <person name="de Groot N.N."/>
        </authorList>
    </citation>
    <scope>NUCLEOTIDE SEQUENCE [LARGE SCALE GENOMIC DNA]</scope>
    <source>
        <strain evidence="6 7">JCM 21544</strain>
    </source>
</reference>
<keyword evidence="3 4" id="KW-0413">Isomerase</keyword>
<dbReference type="OrthoDB" id="9790727at2"/>
<comment type="catalytic activity">
    <reaction evidence="1">
        <text>alpha-D-glucose 6-phosphate = beta-D-glucose 6-phosphate</text>
        <dbReference type="Rhea" id="RHEA:16249"/>
        <dbReference type="ChEBI" id="CHEBI:58225"/>
        <dbReference type="ChEBI" id="CHEBI:58247"/>
        <dbReference type="EC" id="5.1.3.15"/>
    </reaction>
</comment>
<protein>
    <recommendedName>
        <fullName evidence="4">Putative glucose-6-phosphate 1-epimerase</fullName>
        <ecNumber evidence="4">5.1.3.15</ecNumber>
    </recommendedName>
</protein>
<keyword evidence="7" id="KW-1185">Reference proteome</keyword>
<dbReference type="PIRSF" id="PIRSF016020">
    <property type="entry name" value="PHexose_mutarotase"/>
    <property type="match status" value="1"/>
</dbReference>
<comment type="similarity">
    <text evidence="2 4">Belongs to the glucose-6-phosphate 1-epimerase family.</text>
</comment>
<dbReference type="EC" id="5.1.3.15" evidence="4"/>
<dbReference type="InterPro" id="IPR008183">
    <property type="entry name" value="Aldose_1/G6P_1-epimerase"/>
</dbReference>
<gene>
    <name evidence="6" type="ORF">SAMN05216186_101553</name>
</gene>
<dbReference type="CDD" id="cd09020">
    <property type="entry name" value="D-hex-6-P-epi_like"/>
    <property type="match status" value="1"/>
</dbReference>
<evidence type="ECO:0000256" key="1">
    <source>
        <dbReference type="ARBA" id="ARBA00001096"/>
    </source>
</evidence>
<accession>A0A1G8U2Y5</accession>
<dbReference type="AlphaFoldDB" id="A0A1G8U2Y5"/>
<dbReference type="InterPro" id="IPR014718">
    <property type="entry name" value="GH-type_carb-bd"/>
</dbReference>
<dbReference type="STRING" id="137658.SAMN05216186_101553"/>
<dbReference type="InterPro" id="IPR025532">
    <property type="entry name" value="G6P_1-epimerase"/>
</dbReference>
<dbReference type="GO" id="GO:0005975">
    <property type="term" value="P:carbohydrate metabolic process"/>
    <property type="evidence" value="ECO:0007669"/>
    <property type="project" value="InterPro"/>
</dbReference>
<feature type="active site" evidence="5">
    <location>
        <position position="275"/>
    </location>
</feature>
<dbReference type="Pfam" id="PF01263">
    <property type="entry name" value="Aldose_epim"/>
    <property type="match status" value="1"/>
</dbReference>
<dbReference type="PANTHER" id="PTHR11122">
    <property type="entry name" value="APOSPORY-ASSOCIATED PROTEIN C-RELATED"/>
    <property type="match status" value="1"/>
</dbReference>
<dbReference type="GO" id="GO:0030246">
    <property type="term" value="F:carbohydrate binding"/>
    <property type="evidence" value="ECO:0007669"/>
    <property type="project" value="UniProtKB-UniRule"/>
</dbReference>
<dbReference type="GO" id="GO:0047938">
    <property type="term" value="F:glucose-6-phosphate 1-epimerase activity"/>
    <property type="evidence" value="ECO:0007669"/>
    <property type="project" value="UniProtKB-UniRule"/>
</dbReference>
<dbReference type="RefSeq" id="WP_084339666.1">
    <property type="nucleotide sequence ID" value="NZ_FNFD01000001.1"/>
</dbReference>
<evidence type="ECO:0000256" key="3">
    <source>
        <dbReference type="ARBA" id="ARBA00023235"/>
    </source>
</evidence>
<organism evidence="6 7">
    <name type="scientific">Pseudomonas indica</name>
    <dbReference type="NCBI Taxonomy" id="137658"/>
    <lineage>
        <taxon>Bacteria</taxon>
        <taxon>Pseudomonadati</taxon>
        <taxon>Pseudomonadota</taxon>
        <taxon>Gammaproteobacteria</taxon>
        <taxon>Pseudomonadales</taxon>
        <taxon>Pseudomonadaceae</taxon>
        <taxon>Pseudomonas</taxon>
    </lineage>
</organism>